<dbReference type="Proteomes" id="UP000232133">
    <property type="component" value="Chromosome"/>
</dbReference>
<dbReference type="PROSITE" id="PS00815">
    <property type="entry name" value="AIPM_HOMOCIT_SYNTH_1"/>
    <property type="match status" value="1"/>
</dbReference>
<evidence type="ECO:0000313" key="5">
    <source>
        <dbReference type="EMBL" id="ATZ58982.1"/>
    </source>
</evidence>
<dbReference type="EMBL" id="CP017803">
    <property type="protein sequence ID" value="ATZ58982.1"/>
    <property type="molecule type" value="Genomic_DNA"/>
</dbReference>
<name>A0A2H4U4E0_METSM</name>
<dbReference type="GO" id="GO:0046912">
    <property type="term" value="F:acyltransferase activity, acyl groups converted into alkyl on transfer"/>
    <property type="evidence" value="ECO:0007669"/>
    <property type="project" value="InterPro"/>
</dbReference>
<dbReference type="NCBIfam" id="TIGR02090">
    <property type="entry name" value="LEU1_arch"/>
    <property type="match status" value="1"/>
</dbReference>
<dbReference type="AlphaFoldDB" id="A0A2H4U4E0"/>
<dbReference type="InterPro" id="IPR054691">
    <property type="entry name" value="LeuA/HCS_post-cat"/>
</dbReference>
<dbReference type="InterPro" id="IPR002034">
    <property type="entry name" value="AIPM/Hcit_synth_CS"/>
</dbReference>
<dbReference type="RefSeq" id="WP_022531932.1">
    <property type="nucleotide sequence ID" value="NZ_CAYASF010000071.1"/>
</dbReference>
<keyword evidence="2 3" id="KW-0808">Transferase</keyword>
<dbReference type="InterPro" id="IPR013785">
    <property type="entry name" value="Aldolase_TIM"/>
</dbReference>
<dbReference type="FunFam" id="3.20.20.70:FF:000010">
    <property type="entry name" value="2-isopropylmalate synthase"/>
    <property type="match status" value="1"/>
</dbReference>
<reference evidence="5 6" key="1">
    <citation type="submission" date="2016-10" db="EMBL/GenBank/DDBJ databases">
        <authorList>
            <person name="Varghese N."/>
        </authorList>
    </citation>
    <scope>NUCLEOTIDE SEQUENCE [LARGE SCALE GENOMIC DNA]</scope>
    <source>
        <strain evidence="5 6">KB11</strain>
    </source>
</reference>
<gene>
    <name evidence="5" type="primary">aksA</name>
    <name evidence="5" type="ORF">BK798_00435</name>
</gene>
<dbReference type="Gene3D" id="1.10.238.260">
    <property type="match status" value="1"/>
</dbReference>
<evidence type="ECO:0000256" key="1">
    <source>
        <dbReference type="ARBA" id="ARBA00006154"/>
    </source>
</evidence>
<organism evidence="5 6">
    <name type="scientific">Methanobrevibacter smithii</name>
    <dbReference type="NCBI Taxonomy" id="2173"/>
    <lineage>
        <taxon>Archaea</taxon>
        <taxon>Methanobacteriati</taxon>
        <taxon>Methanobacteriota</taxon>
        <taxon>Methanomada group</taxon>
        <taxon>Methanobacteria</taxon>
        <taxon>Methanobacteriales</taxon>
        <taxon>Methanobacteriaceae</taxon>
        <taxon>Methanobrevibacter</taxon>
    </lineage>
</organism>
<protein>
    <submittedName>
        <fullName evidence="5">Homoaconitate hydratase</fullName>
    </submittedName>
</protein>
<dbReference type="PROSITE" id="PS00816">
    <property type="entry name" value="AIPM_HOMOCIT_SYNTH_2"/>
    <property type="match status" value="1"/>
</dbReference>
<comment type="similarity">
    <text evidence="1 3">Belongs to the alpha-IPM synthase/homocitrate synthase family.</text>
</comment>
<dbReference type="InterPro" id="IPR000891">
    <property type="entry name" value="PYR_CT"/>
</dbReference>
<dbReference type="Pfam" id="PF22617">
    <property type="entry name" value="HCS_D2"/>
    <property type="match status" value="1"/>
</dbReference>
<evidence type="ECO:0000313" key="6">
    <source>
        <dbReference type="Proteomes" id="UP000232133"/>
    </source>
</evidence>
<dbReference type="GeneID" id="35117800"/>
<evidence type="ECO:0000256" key="3">
    <source>
        <dbReference type="RuleBase" id="RU003523"/>
    </source>
</evidence>
<dbReference type="Gene3D" id="3.20.20.70">
    <property type="entry name" value="Aldolase class I"/>
    <property type="match status" value="1"/>
</dbReference>
<dbReference type="PANTHER" id="PTHR42880">
    <property type="entry name" value="HOMOCITRATE SYNTHASE"/>
    <property type="match status" value="1"/>
</dbReference>
<dbReference type="PROSITE" id="PS50991">
    <property type="entry name" value="PYR_CT"/>
    <property type="match status" value="1"/>
</dbReference>
<accession>A0A2H4U4E0</accession>
<sequence length="390" mass="43306">MQYYISHYNKEPELNFPDEITVYDTTLRDGEQTPGVCFSPEEKLEIAKKLDEVKIKQIEAGFPIVSKKEQESVKAITSEGLNAQIISLSRTKKEDIDAALDCDVDGVITFMGTSDIHLEHKMHIGRQEALNTCMNAIEYAKDHGLFVAFSAEDATRTDLDFLKRIYNKAESYGADRVHIADTTGAITPQGITYLVKELKKDVNIDIALHCHNDFGLAVINSISGVLAGANGISTTVNGIGERAGNASLEEVIMSLKLLYGKDLGFKTKHIKELSELVSKASGLPVPYNKPVVGNNVFRHESGIHVDAVIEEPLCYEPYIPELVGQKRQLVLGKHSGCRAVRAKLNECDLDVSDDTLIEIVKKVKKSREEGTYINDDVFREIVKSCNYKKE</sequence>
<evidence type="ECO:0000259" key="4">
    <source>
        <dbReference type="PROSITE" id="PS50991"/>
    </source>
</evidence>
<feature type="domain" description="Pyruvate carboxyltransferase" evidence="4">
    <location>
        <begin position="20"/>
        <end position="271"/>
    </location>
</feature>
<dbReference type="CDD" id="cd07940">
    <property type="entry name" value="DRE_TIM_IPMS"/>
    <property type="match status" value="1"/>
</dbReference>
<dbReference type="PANTHER" id="PTHR42880:SF2">
    <property type="entry name" value="(R)-CITRAMALATE SYNTHASE CIMA"/>
    <property type="match status" value="1"/>
</dbReference>
<evidence type="ECO:0000256" key="2">
    <source>
        <dbReference type="ARBA" id="ARBA00022679"/>
    </source>
</evidence>
<proteinExistence type="inferred from homology"/>
<dbReference type="InterPro" id="IPR011830">
    <property type="entry name" value="LEU1_arch"/>
</dbReference>
<dbReference type="SUPFAM" id="SSF51569">
    <property type="entry name" value="Aldolase"/>
    <property type="match status" value="1"/>
</dbReference>
<dbReference type="Pfam" id="PF00682">
    <property type="entry name" value="HMGL-like"/>
    <property type="match status" value="1"/>
</dbReference>
<dbReference type="GO" id="GO:0019752">
    <property type="term" value="P:carboxylic acid metabolic process"/>
    <property type="evidence" value="ECO:0007669"/>
    <property type="project" value="InterPro"/>
</dbReference>